<protein>
    <recommendedName>
        <fullName evidence="4">DUF4271 domain-containing protein</fullName>
    </recommendedName>
</protein>
<name>A0ABW2LW29_9FLAO</name>
<organism evidence="2 3">
    <name type="scientific">Chryseobacterium zhengzhouense</name>
    <dbReference type="NCBI Taxonomy" id="1636086"/>
    <lineage>
        <taxon>Bacteria</taxon>
        <taxon>Pseudomonadati</taxon>
        <taxon>Bacteroidota</taxon>
        <taxon>Flavobacteriia</taxon>
        <taxon>Flavobacteriales</taxon>
        <taxon>Weeksellaceae</taxon>
        <taxon>Chryseobacterium group</taxon>
        <taxon>Chryseobacterium</taxon>
    </lineage>
</organism>
<feature type="transmembrane region" description="Helical" evidence="1">
    <location>
        <begin position="156"/>
        <end position="177"/>
    </location>
</feature>
<dbReference type="Proteomes" id="UP001596550">
    <property type="component" value="Unassembled WGS sequence"/>
</dbReference>
<evidence type="ECO:0008006" key="4">
    <source>
        <dbReference type="Google" id="ProtNLM"/>
    </source>
</evidence>
<evidence type="ECO:0000256" key="1">
    <source>
        <dbReference type="SAM" id="Phobius"/>
    </source>
</evidence>
<evidence type="ECO:0000313" key="3">
    <source>
        <dbReference type="Proteomes" id="UP001596550"/>
    </source>
</evidence>
<feature type="transmembrane region" description="Helical" evidence="1">
    <location>
        <begin position="210"/>
        <end position="232"/>
    </location>
</feature>
<gene>
    <name evidence="2" type="ORF">ACFQO9_06775</name>
</gene>
<sequence length="233" mass="27447">MEINSAFIIGWLFATYMFLFCIIPYYINNIFFKNDVKGVSMFMHFGKPLYSYTLKSGVKVDFGYLPSGSSISFRSEDDFEDKEAFKYNVKRARYLGVIFTTIIVLALFSVTLILGENPVKICKEILILEYDLITKKFNSKSVVPIVSDYYKMYGRLFFLFFFVVVQMIISIILNLIFSLWEYLGLIGMAVLIFLYFFYDLTYFMFPLSFYIDILLSMTISGFLYFLLLRFFIK</sequence>
<keyword evidence="1" id="KW-1133">Transmembrane helix</keyword>
<comment type="caution">
    <text evidence="2">The sequence shown here is derived from an EMBL/GenBank/DDBJ whole genome shotgun (WGS) entry which is preliminary data.</text>
</comment>
<feature type="transmembrane region" description="Helical" evidence="1">
    <location>
        <begin position="182"/>
        <end position="198"/>
    </location>
</feature>
<evidence type="ECO:0000313" key="2">
    <source>
        <dbReference type="EMBL" id="MFC7346407.1"/>
    </source>
</evidence>
<feature type="transmembrane region" description="Helical" evidence="1">
    <location>
        <begin position="94"/>
        <end position="114"/>
    </location>
</feature>
<accession>A0ABW2LW29</accession>
<keyword evidence="3" id="KW-1185">Reference proteome</keyword>
<reference evidence="3" key="1">
    <citation type="journal article" date="2019" name="Int. J. Syst. Evol. Microbiol.">
        <title>The Global Catalogue of Microorganisms (GCM) 10K type strain sequencing project: providing services to taxonomists for standard genome sequencing and annotation.</title>
        <authorList>
            <consortium name="The Broad Institute Genomics Platform"/>
            <consortium name="The Broad Institute Genome Sequencing Center for Infectious Disease"/>
            <person name="Wu L."/>
            <person name="Ma J."/>
        </authorList>
    </citation>
    <scope>NUCLEOTIDE SEQUENCE [LARGE SCALE GENOMIC DNA]</scope>
    <source>
        <strain evidence="3">CCUG 54781</strain>
    </source>
</reference>
<feature type="transmembrane region" description="Helical" evidence="1">
    <location>
        <begin position="6"/>
        <end position="27"/>
    </location>
</feature>
<dbReference type="EMBL" id="JBHTCR010000002">
    <property type="protein sequence ID" value="MFC7346407.1"/>
    <property type="molecule type" value="Genomic_DNA"/>
</dbReference>
<keyword evidence="1" id="KW-0812">Transmembrane</keyword>
<dbReference type="RefSeq" id="WP_378175700.1">
    <property type="nucleotide sequence ID" value="NZ_JBHTCR010000002.1"/>
</dbReference>
<proteinExistence type="predicted"/>
<keyword evidence="1" id="KW-0472">Membrane</keyword>